<sequence length="54" mass="6053">MSFKPWDRQVDGYQEAEKICLVYVSEVDGTGHSEETRLVCVSRSTVNTGSLTQD</sequence>
<gene>
    <name evidence="1" type="ORF">AGERDE_LOCUS4682</name>
</gene>
<proteinExistence type="predicted"/>
<evidence type="ECO:0000313" key="2">
    <source>
        <dbReference type="Proteomes" id="UP000789831"/>
    </source>
</evidence>
<accession>A0A9N9F4G6</accession>
<dbReference type="Proteomes" id="UP000789831">
    <property type="component" value="Unassembled WGS sequence"/>
</dbReference>
<dbReference type="AlphaFoldDB" id="A0A9N9F4G6"/>
<keyword evidence="2" id="KW-1185">Reference proteome</keyword>
<name>A0A9N9F4G6_9GLOM</name>
<protein>
    <submittedName>
        <fullName evidence="1">1862_t:CDS:1</fullName>
    </submittedName>
</protein>
<dbReference type="EMBL" id="CAJVPL010000562">
    <property type="protein sequence ID" value="CAG8509810.1"/>
    <property type="molecule type" value="Genomic_DNA"/>
</dbReference>
<organism evidence="1 2">
    <name type="scientific">Ambispora gerdemannii</name>
    <dbReference type="NCBI Taxonomy" id="144530"/>
    <lineage>
        <taxon>Eukaryota</taxon>
        <taxon>Fungi</taxon>
        <taxon>Fungi incertae sedis</taxon>
        <taxon>Mucoromycota</taxon>
        <taxon>Glomeromycotina</taxon>
        <taxon>Glomeromycetes</taxon>
        <taxon>Archaeosporales</taxon>
        <taxon>Ambisporaceae</taxon>
        <taxon>Ambispora</taxon>
    </lineage>
</organism>
<evidence type="ECO:0000313" key="1">
    <source>
        <dbReference type="EMBL" id="CAG8509810.1"/>
    </source>
</evidence>
<comment type="caution">
    <text evidence="1">The sequence shown here is derived from an EMBL/GenBank/DDBJ whole genome shotgun (WGS) entry which is preliminary data.</text>
</comment>
<reference evidence="1" key="1">
    <citation type="submission" date="2021-06" db="EMBL/GenBank/DDBJ databases">
        <authorList>
            <person name="Kallberg Y."/>
            <person name="Tangrot J."/>
            <person name="Rosling A."/>
        </authorList>
    </citation>
    <scope>NUCLEOTIDE SEQUENCE</scope>
    <source>
        <strain evidence="1">MT106</strain>
    </source>
</reference>
<dbReference type="OrthoDB" id="10360892at2759"/>